<evidence type="ECO:0000313" key="7">
    <source>
        <dbReference type="EMBL" id="CAJ37077.1"/>
    </source>
</evidence>
<comment type="cofactor">
    <cofactor evidence="2">
        <name>[4Fe-4S] cluster</name>
        <dbReference type="ChEBI" id="CHEBI:49883"/>
    </cofactor>
</comment>
<name>Q0W3G6_METAR</name>
<evidence type="ECO:0000256" key="3">
    <source>
        <dbReference type="ARBA" id="ARBA00022630"/>
    </source>
</evidence>
<evidence type="ECO:0000256" key="1">
    <source>
        <dbReference type="ARBA" id="ARBA00001917"/>
    </source>
</evidence>
<dbReference type="GeneID" id="5144785"/>
<dbReference type="SUPFAM" id="SSF52218">
    <property type="entry name" value="Flavoproteins"/>
    <property type="match status" value="1"/>
</dbReference>
<reference evidence="7 8" key="1">
    <citation type="journal article" date="2006" name="Science">
        <title>Genome of rice cluster I archaea -- the key methane producers in the rice rhizosphere.</title>
        <authorList>
            <person name="Erkel C."/>
            <person name="Kube M."/>
            <person name="Reinhardt R."/>
            <person name="Liesack W."/>
        </authorList>
    </citation>
    <scope>NUCLEOTIDE SEQUENCE [LARGE SCALE GENOMIC DNA]</scope>
    <source>
        <strain evidence="8">DSM 22066 / NBRC 105507 / MRE50</strain>
    </source>
</reference>
<dbReference type="InterPro" id="IPR005025">
    <property type="entry name" value="FMN_Rdtase-like_dom"/>
</dbReference>
<dbReference type="PANTHER" id="PTHR43278">
    <property type="entry name" value="NAD(P)H-DEPENDENT FMN-CONTAINING OXIDOREDUCTASE YWQN-RELATED"/>
    <property type="match status" value="1"/>
</dbReference>
<keyword evidence="8" id="KW-1185">Reference proteome</keyword>
<sequence>MKILAIMGSPRKNGNTYRLTRKVEEKMKKLGDVDFEYVYLKDLDLRPCLGCGACFVKGEDHCPHKDDRAMLEEKMHRADGVIFASPVYVFNVSGLMKNFFDRFAYVCHRPRFFKSALVLATAGFELGTGQMLKLFSFMAEVWGFSIADRFAVAASEVPEFGTRAAKADKKVEVAAKKFHSAVTAGRVKPGLVNMAVFLAAQASIRKLSSEYYDYDYWREHGWLEKDTWYYYEPRAGLVKKTAAKLLSRFFSLAAR</sequence>
<evidence type="ECO:0000259" key="6">
    <source>
        <dbReference type="Pfam" id="PF03358"/>
    </source>
</evidence>
<dbReference type="GO" id="GO:0016491">
    <property type="term" value="F:oxidoreductase activity"/>
    <property type="evidence" value="ECO:0007669"/>
    <property type="project" value="InterPro"/>
</dbReference>
<dbReference type="Gene3D" id="3.40.50.360">
    <property type="match status" value="1"/>
</dbReference>
<dbReference type="EMBL" id="AM114193">
    <property type="protein sequence ID" value="CAJ37077.1"/>
    <property type="molecule type" value="Genomic_DNA"/>
</dbReference>
<keyword evidence="3" id="KW-0285">Flavoprotein</keyword>
<feature type="domain" description="NADPH-dependent FMN reductase-like" evidence="6">
    <location>
        <begin position="1"/>
        <end position="149"/>
    </location>
</feature>
<evidence type="ECO:0000256" key="5">
    <source>
        <dbReference type="ARBA" id="ARBA00038292"/>
    </source>
</evidence>
<dbReference type="KEGG" id="rci:RCIX1905"/>
<dbReference type="STRING" id="351160.RCIX1905"/>
<gene>
    <name evidence="7" type="ORF">RCIX1905</name>
</gene>
<dbReference type="OrthoDB" id="9059at2157"/>
<dbReference type="InterPro" id="IPR051796">
    <property type="entry name" value="ISF_SsuE-like"/>
</dbReference>
<evidence type="ECO:0000313" key="8">
    <source>
        <dbReference type="Proteomes" id="UP000000663"/>
    </source>
</evidence>
<comment type="cofactor">
    <cofactor evidence="1">
        <name>FMN</name>
        <dbReference type="ChEBI" id="CHEBI:58210"/>
    </cofactor>
</comment>
<dbReference type="RefSeq" id="WP_012035492.1">
    <property type="nucleotide sequence ID" value="NC_009464.1"/>
</dbReference>
<protein>
    <submittedName>
        <fullName evidence="7">4Fe-4S ferredoxin-domain protein (NADPH-dependent FMN reductase family)</fullName>
    </submittedName>
</protein>
<evidence type="ECO:0000256" key="2">
    <source>
        <dbReference type="ARBA" id="ARBA00001966"/>
    </source>
</evidence>
<dbReference type="AlphaFoldDB" id="Q0W3G6"/>
<proteinExistence type="inferred from homology"/>
<dbReference type="Pfam" id="PF03358">
    <property type="entry name" value="FMN_red"/>
    <property type="match status" value="1"/>
</dbReference>
<organism evidence="7 8">
    <name type="scientific">Methanocella arvoryzae (strain DSM 22066 / NBRC 105507 / MRE50)</name>
    <dbReference type="NCBI Taxonomy" id="351160"/>
    <lineage>
        <taxon>Archaea</taxon>
        <taxon>Methanobacteriati</taxon>
        <taxon>Methanobacteriota</taxon>
        <taxon>Stenosarchaea group</taxon>
        <taxon>Methanomicrobia</taxon>
        <taxon>Methanocellales</taxon>
        <taxon>Methanocellaceae</taxon>
        <taxon>Methanocella</taxon>
    </lineage>
</organism>
<accession>Q0W3G6</accession>
<dbReference type="InterPro" id="IPR029039">
    <property type="entry name" value="Flavoprotein-like_sf"/>
</dbReference>
<evidence type="ECO:0000256" key="4">
    <source>
        <dbReference type="ARBA" id="ARBA00022643"/>
    </source>
</evidence>
<comment type="similarity">
    <text evidence="5">Belongs to the SsuE family. Isf subfamily.</text>
</comment>
<dbReference type="PANTHER" id="PTHR43278:SF2">
    <property type="entry name" value="IRON-SULFUR FLAVOPROTEIN"/>
    <property type="match status" value="1"/>
</dbReference>
<keyword evidence="4" id="KW-0288">FMN</keyword>
<dbReference type="Proteomes" id="UP000000663">
    <property type="component" value="Chromosome"/>
</dbReference>
<dbReference type="eggNOG" id="arCOG02575">
    <property type="taxonomic scope" value="Archaea"/>
</dbReference>